<dbReference type="Gene3D" id="1.10.10.10">
    <property type="entry name" value="Winged helix-like DNA-binding domain superfamily/Winged helix DNA-binding domain"/>
    <property type="match status" value="1"/>
</dbReference>
<dbReference type="Pfam" id="PF14277">
    <property type="entry name" value="DUF4364"/>
    <property type="match status" value="1"/>
</dbReference>
<evidence type="ECO:0000313" key="2">
    <source>
        <dbReference type="Proteomes" id="UP000031366"/>
    </source>
</evidence>
<dbReference type="OrthoDB" id="9783597at2"/>
<name>A0A0C1R1G9_9CLOT</name>
<gene>
    <name evidence="1" type="ORF">U732_1012</name>
</gene>
<dbReference type="InterPro" id="IPR036388">
    <property type="entry name" value="WH-like_DNA-bd_sf"/>
</dbReference>
<keyword evidence="2" id="KW-1185">Reference proteome</keyword>
<sequence>MFEDSLDLAENKLLLLYIFNKIKLPISNIQITEIVLENNFMNYFTLQQYIVELTSSNLLRHTIEHEKDRLVITDDGQKVLSLFGNRISESKIETANNYLESSLSKIKKELTVTADYTIENKNSYLVNLIASENDTTLIDIKISVASNKQARELCYKWKSNSSELYNKIINILASE</sequence>
<evidence type="ECO:0000313" key="1">
    <source>
        <dbReference type="EMBL" id="KIE44311.1"/>
    </source>
</evidence>
<organism evidence="1 2">
    <name type="scientific">Clostridium argentinense CDC 2741</name>
    <dbReference type="NCBI Taxonomy" id="1418104"/>
    <lineage>
        <taxon>Bacteria</taxon>
        <taxon>Bacillati</taxon>
        <taxon>Bacillota</taxon>
        <taxon>Clostridia</taxon>
        <taxon>Eubacteriales</taxon>
        <taxon>Clostridiaceae</taxon>
        <taxon>Clostridium</taxon>
    </lineage>
</organism>
<dbReference type="Proteomes" id="UP000031366">
    <property type="component" value="Unassembled WGS sequence"/>
</dbReference>
<proteinExistence type="predicted"/>
<reference evidence="1 2" key="1">
    <citation type="journal article" date="2015" name="Infect. Genet. Evol.">
        <title>Genomic sequences of six botulinum neurotoxin-producing strains representing three clostridial species illustrate the mobility and diversity of botulinum neurotoxin genes.</title>
        <authorList>
            <person name="Smith T.J."/>
            <person name="Hill K.K."/>
            <person name="Xie G."/>
            <person name="Foley B.T."/>
            <person name="Williamson C.H."/>
            <person name="Foster J.T."/>
            <person name="Johnson S.L."/>
            <person name="Chertkov O."/>
            <person name="Teshima H."/>
            <person name="Gibbons H.S."/>
            <person name="Johnsky L.A."/>
            <person name="Karavis M.A."/>
            <person name="Smith L.A."/>
        </authorList>
    </citation>
    <scope>NUCLEOTIDE SEQUENCE [LARGE SCALE GENOMIC DNA]</scope>
    <source>
        <strain evidence="1 2">CDC 2741</strain>
    </source>
</reference>
<dbReference type="STRING" id="29341.RSJ17_07835"/>
<accession>A0A0C1R1G9</accession>
<protein>
    <recommendedName>
        <fullName evidence="3">DUF4364 family protein</fullName>
    </recommendedName>
</protein>
<dbReference type="InterPro" id="IPR025374">
    <property type="entry name" value="DUF4364"/>
</dbReference>
<dbReference type="EMBL" id="AYSO01000020">
    <property type="protein sequence ID" value="KIE44311.1"/>
    <property type="molecule type" value="Genomic_DNA"/>
</dbReference>
<dbReference type="AlphaFoldDB" id="A0A0C1R1G9"/>
<comment type="caution">
    <text evidence="1">The sequence shown here is derived from an EMBL/GenBank/DDBJ whole genome shotgun (WGS) entry which is preliminary data.</text>
</comment>
<dbReference type="RefSeq" id="WP_039637217.1">
    <property type="nucleotide sequence ID" value="NZ_AYSO01000020.1"/>
</dbReference>
<evidence type="ECO:0008006" key="3">
    <source>
        <dbReference type="Google" id="ProtNLM"/>
    </source>
</evidence>